<dbReference type="Pfam" id="PF00440">
    <property type="entry name" value="TetR_N"/>
    <property type="match status" value="1"/>
</dbReference>
<dbReference type="InterPro" id="IPR050109">
    <property type="entry name" value="HTH-type_TetR-like_transc_reg"/>
</dbReference>
<evidence type="ECO:0000256" key="3">
    <source>
        <dbReference type="ARBA" id="ARBA00023163"/>
    </source>
</evidence>
<evidence type="ECO:0000256" key="4">
    <source>
        <dbReference type="PROSITE-ProRule" id="PRU00335"/>
    </source>
</evidence>
<dbReference type="SUPFAM" id="SSF46689">
    <property type="entry name" value="Homeodomain-like"/>
    <property type="match status" value="1"/>
</dbReference>
<keyword evidence="7" id="KW-1185">Reference proteome</keyword>
<organism evidence="6 7">
    <name type="scientific">Streptomyces pharetrae CZA14</name>
    <dbReference type="NCBI Taxonomy" id="1144883"/>
    <lineage>
        <taxon>Bacteria</taxon>
        <taxon>Bacillati</taxon>
        <taxon>Actinomycetota</taxon>
        <taxon>Actinomycetes</taxon>
        <taxon>Kitasatosporales</taxon>
        <taxon>Streptomycetaceae</taxon>
        <taxon>Streptomyces</taxon>
    </lineage>
</organism>
<gene>
    <name evidence="6" type="ORF">OQI_09160</name>
</gene>
<dbReference type="PANTHER" id="PTHR30055">
    <property type="entry name" value="HTH-TYPE TRANSCRIPTIONAL REGULATOR RUTR"/>
    <property type="match status" value="1"/>
</dbReference>
<evidence type="ECO:0000256" key="1">
    <source>
        <dbReference type="ARBA" id="ARBA00023015"/>
    </source>
</evidence>
<keyword evidence="2 4" id="KW-0238">DNA-binding</keyword>
<feature type="domain" description="HTH tetR-type" evidence="5">
    <location>
        <begin position="9"/>
        <end position="69"/>
    </location>
</feature>
<evidence type="ECO:0000313" key="7">
    <source>
        <dbReference type="Proteomes" id="UP000194266"/>
    </source>
</evidence>
<accession>A0ABX3YNY3</accession>
<dbReference type="PROSITE" id="PS50977">
    <property type="entry name" value="HTH_TETR_2"/>
    <property type="match status" value="1"/>
</dbReference>
<dbReference type="EMBL" id="MRYD01000032">
    <property type="protein sequence ID" value="OSZ60777.1"/>
    <property type="molecule type" value="Genomic_DNA"/>
</dbReference>
<dbReference type="PANTHER" id="PTHR30055:SF238">
    <property type="entry name" value="MYCOFACTOCIN BIOSYNTHESIS TRANSCRIPTIONAL REGULATOR MFTR-RELATED"/>
    <property type="match status" value="1"/>
</dbReference>
<dbReference type="InterPro" id="IPR001647">
    <property type="entry name" value="HTH_TetR"/>
</dbReference>
<dbReference type="InterPro" id="IPR009057">
    <property type="entry name" value="Homeodomain-like_sf"/>
</dbReference>
<evidence type="ECO:0000259" key="5">
    <source>
        <dbReference type="PROSITE" id="PS50977"/>
    </source>
</evidence>
<dbReference type="InterPro" id="IPR036271">
    <property type="entry name" value="Tet_transcr_reg_TetR-rel_C_sf"/>
</dbReference>
<proteinExistence type="predicted"/>
<dbReference type="Gene3D" id="1.10.357.10">
    <property type="entry name" value="Tetracycline Repressor, domain 2"/>
    <property type="match status" value="1"/>
</dbReference>
<protein>
    <submittedName>
        <fullName evidence="6">TetR family transcriptional regulator</fullName>
    </submittedName>
</protein>
<feature type="DNA-binding region" description="H-T-H motif" evidence="4">
    <location>
        <begin position="32"/>
        <end position="51"/>
    </location>
</feature>
<dbReference type="RefSeq" id="WP_086168838.1">
    <property type="nucleotide sequence ID" value="NZ_MRYD01000032.1"/>
</dbReference>
<dbReference type="SUPFAM" id="SSF48498">
    <property type="entry name" value="Tetracyclin repressor-like, C-terminal domain"/>
    <property type="match status" value="1"/>
</dbReference>
<evidence type="ECO:0000313" key="6">
    <source>
        <dbReference type="EMBL" id="OSZ60777.1"/>
    </source>
</evidence>
<name>A0ABX3YNY3_9ACTN</name>
<keyword evidence="1" id="KW-0805">Transcription regulation</keyword>
<reference evidence="6 7" key="1">
    <citation type="submission" date="2016-12" db="EMBL/GenBank/DDBJ databases">
        <title>Genome Mining:The Detection of Biosynthetic Gene Clusters to Aid in the Expression of Curamycin A produced by Streptomyces sp. strain CZA14.</title>
        <authorList>
            <person name="Durrell K.A."/>
            <person name="Kirby B.M."/>
            <person name="Khan W."/>
            <person name="Mthethwa T."/>
            <person name="Le Roes-Hill M."/>
        </authorList>
    </citation>
    <scope>NUCLEOTIDE SEQUENCE [LARGE SCALE GENOMIC DNA]</scope>
    <source>
        <strain evidence="6 7">CZA14</strain>
    </source>
</reference>
<comment type="caution">
    <text evidence="6">The sequence shown here is derived from an EMBL/GenBank/DDBJ whole genome shotgun (WGS) entry which is preliminary data.</text>
</comment>
<sequence length="196" mass="20510">MSPRGVAIPDLRERLFDAAERVVARDGAAALTSRAVTHEAGCAKGVLHTHFTGLDEFVADLVLDRFARASTLAAALPARAGTGTVADNLMAVASAVLSLDPGVVGLAVTRPAASRRIREAWRAGAPGFDVVQASVDGYLREERRLGRVGTGVDPQSVALALVGTLHHLLMTDGVDAPDARDRVERLVRALVAVPVP</sequence>
<dbReference type="Proteomes" id="UP000194266">
    <property type="component" value="Unassembled WGS sequence"/>
</dbReference>
<evidence type="ECO:0000256" key="2">
    <source>
        <dbReference type="ARBA" id="ARBA00023125"/>
    </source>
</evidence>
<keyword evidence="3" id="KW-0804">Transcription</keyword>